<organism evidence="1">
    <name type="scientific">marine sediment metagenome</name>
    <dbReference type="NCBI Taxonomy" id="412755"/>
    <lineage>
        <taxon>unclassified sequences</taxon>
        <taxon>metagenomes</taxon>
        <taxon>ecological metagenomes</taxon>
    </lineage>
</organism>
<evidence type="ECO:0000313" key="1">
    <source>
        <dbReference type="EMBL" id="GAF75322.1"/>
    </source>
</evidence>
<dbReference type="EMBL" id="BARS01002953">
    <property type="protein sequence ID" value="GAF75322.1"/>
    <property type="molecule type" value="Genomic_DNA"/>
</dbReference>
<gene>
    <name evidence="1" type="ORF">S01H1_05673</name>
</gene>
<protein>
    <submittedName>
        <fullName evidence="1">Uncharacterized protein</fullName>
    </submittedName>
</protein>
<dbReference type="SUPFAM" id="SSF53448">
    <property type="entry name" value="Nucleotide-diphospho-sugar transferases"/>
    <property type="match status" value="1"/>
</dbReference>
<sequence>MNKDTLEAEEAYAESLREPLEKANEIGEADIVVGIPFQNEADEIGHVCQTVAKGLSRFFPDKKCVLACVGALEGEEALDIIQQVRLGPGVKGIAFLMKNKRVSGKAWTLRAIMEIADRLNADLALFEADLRSKKANAQTEGLAPEWVNYLLFPMKEEGIDLVIPRFNRHYFDAPASTHLVRPLLASIFNLKAGGLPGGILGVSSKLLRIYLADPNTWSDQVGEYGLDSQLITTAIINEAKICETSLGVKIGAAYPDQQSVWRQQTRVIFEQIAVGKDRWRQKGDIIHPPAIFGERKNHCPEEVAPDPIGSIERYKQGFNEFHGLYQEILSREASIELRKLAGSDPEAFRFPPNLWAEIVYDFLLSYCLEQAFTKDNILNAFIPMCYGREAGFAQEIGAYREKLGAAIPDEAERLTSLVAEREIEQQTEEFIKQKPGFSARWVEKEKALKPLLPRVTYREFIPGVPLVVLKELTSPTDE</sequence>
<dbReference type="InterPro" id="IPR029044">
    <property type="entry name" value="Nucleotide-diphossugar_trans"/>
</dbReference>
<proteinExistence type="predicted"/>
<reference evidence="1" key="1">
    <citation type="journal article" date="2014" name="Front. Microbiol.">
        <title>High frequency of phylogenetically diverse reductive dehalogenase-homologous genes in deep subseafloor sedimentary metagenomes.</title>
        <authorList>
            <person name="Kawai M."/>
            <person name="Futagami T."/>
            <person name="Toyoda A."/>
            <person name="Takaki Y."/>
            <person name="Nishi S."/>
            <person name="Hori S."/>
            <person name="Arai W."/>
            <person name="Tsubouchi T."/>
            <person name="Morono Y."/>
            <person name="Uchiyama I."/>
            <person name="Ito T."/>
            <person name="Fujiyama A."/>
            <person name="Inagaki F."/>
            <person name="Takami H."/>
        </authorList>
    </citation>
    <scope>NUCLEOTIDE SEQUENCE</scope>
    <source>
        <strain evidence="1">Expedition CK06-06</strain>
    </source>
</reference>
<accession>X0SHE0</accession>
<comment type="caution">
    <text evidence="1">The sequence shown here is derived from an EMBL/GenBank/DDBJ whole genome shotgun (WGS) entry which is preliminary data.</text>
</comment>
<name>X0SHE0_9ZZZZ</name>
<dbReference type="AlphaFoldDB" id="X0SHE0"/>
<dbReference type="Gene3D" id="3.90.550.10">
    <property type="entry name" value="Spore Coat Polysaccharide Biosynthesis Protein SpsA, Chain A"/>
    <property type="match status" value="1"/>
</dbReference>
<feature type="non-terminal residue" evidence="1">
    <location>
        <position position="478"/>
    </location>
</feature>